<proteinExistence type="inferred from homology"/>
<keyword evidence="9 12" id="KW-0472">Membrane</keyword>
<dbReference type="InterPro" id="IPR003524">
    <property type="entry name" value="PNAcMuramoyl-5peptid_Trfase"/>
</dbReference>
<comment type="function">
    <text evidence="12">Catalyzes the initial step of the lipid cycle reactions in the biosynthesis of the cell wall peptidoglycan: transfers peptidoglycan precursor phospho-MurNAc-pentapeptide from UDP-MurNAc-pentapeptide onto the lipid carrier undecaprenyl phosphate, yielding undecaprenyl-pyrophosphoryl-MurNAc-pentapeptide, known as lipid I.</text>
</comment>
<feature type="transmembrane region" description="Helical" evidence="12">
    <location>
        <begin position="263"/>
        <end position="284"/>
    </location>
</feature>
<dbReference type="Proteomes" id="UP001575105">
    <property type="component" value="Unassembled WGS sequence"/>
</dbReference>
<feature type="transmembrane region" description="Helical" evidence="12">
    <location>
        <begin position="328"/>
        <end position="349"/>
    </location>
</feature>
<dbReference type="InterPro" id="IPR018480">
    <property type="entry name" value="PNAcMuramoyl-5peptid_Trfase_CS"/>
</dbReference>
<evidence type="ECO:0000256" key="13">
    <source>
        <dbReference type="NCBIfam" id="TIGR00445"/>
    </source>
</evidence>
<evidence type="ECO:0000256" key="5">
    <source>
        <dbReference type="ARBA" id="ARBA00022692"/>
    </source>
</evidence>
<dbReference type="HAMAP" id="MF_00038">
    <property type="entry name" value="MraY"/>
    <property type="match status" value="1"/>
</dbReference>
<keyword evidence="7 12" id="KW-0573">Peptidoglycan synthesis</keyword>
<evidence type="ECO:0000256" key="4">
    <source>
        <dbReference type="ARBA" id="ARBA00022679"/>
    </source>
</evidence>
<dbReference type="GO" id="GO:0016740">
    <property type="term" value="F:transferase activity"/>
    <property type="evidence" value="ECO:0007669"/>
    <property type="project" value="UniProtKB-KW"/>
</dbReference>
<feature type="transmembrane region" description="Helical" evidence="12">
    <location>
        <begin position="82"/>
        <end position="100"/>
    </location>
</feature>
<keyword evidence="3 12" id="KW-0132">Cell division</keyword>
<evidence type="ECO:0000313" key="14">
    <source>
        <dbReference type="EMBL" id="MFA9478552.1"/>
    </source>
</evidence>
<evidence type="ECO:0000256" key="1">
    <source>
        <dbReference type="ARBA" id="ARBA00004141"/>
    </source>
</evidence>
<evidence type="ECO:0000256" key="10">
    <source>
        <dbReference type="ARBA" id="ARBA00023306"/>
    </source>
</evidence>
<dbReference type="EMBL" id="JBGUBD010000005">
    <property type="protein sequence ID" value="MFA9478552.1"/>
    <property type="molecule type" value="Genomic_DNA"/>
</dbReference>
<evidence type="ECO:0000256" key="8">
    <source>
        <dbReference type="ARBA" id="ARBA00022989"/>
    </source>
</evidence>
<sequence>MLYLLVDRFRDWIEQTPLLSGLRVFQFVEFRAIMAVIIAFGIVVLLGNRTIRWLLTQKIGDNPEFYHKDLNQIMRQKANTPTMGGILIAGAIFGTTLLLANLASFYVAMAMICLVWLFLMGLVDDWLKLTSARRKPGSREGLYSGEKLLLQIGLAVVLGLFTHHHGGQKFEIDERPMVAAIASDDADAIAYQREQQQRDLREIQAMSRSLNLPFLKSWVQEDDRWVPAPTLIELGVWSFVLLTILVVAGSSNAVNLTDGMDGLASGIMVIVAVAFMILALIAGLGDGSLAKWLLVPYIPLTDELAVVAGAMVGACLGFLWFNCSPAQVFMGDTGSLPLGGLIGFIAIAIRQEFLLLIIGGVFVMVAVSVILQVGYFKISGGKRIFRCAPIHHHFHLGGWTEQQVVVRFWLMTALLAAIALATIKLR</sequence>
<comment type="pathway">
    <text evidence="12">Cell wall biogenesis; peptidoglycan biosynthesis.</text>
</comment>
<keyword evidence="15" id="KW-1185">Reference proteome</keyword>
<keyword evidence="8 12" id="KW-1133">Transmembrane helix</keyword>
<evidence type="ECO:0000256" key="12">
    <source>
        <dbReference type="HAMAP-Rule" id="MF_00038"/>
    </source>
</evidence>
<feature type="transmembrane region" description="Helical" evidence="12">
    <location>
        <begin position="304"/>
        <end position="321"/>
    </location>
</feature>
<dbReference type="PANTHER" id="PTHR22926">
    <property type="entry name" value="PHOSPHO-N-ACETYLMURAMOYL-PENTAPEPTIDE-TRANSFERASE"/>
    <property type="match status" value="1"/>
</dbReference>
<dbReference type="PANTHER" id="PTHR22926:SF5">
    <property type="entry name" value="PHOSPHO-N-ACETYLMURAMOYL-PENTAPEPTIDE-TRANSFERASE HOMOLOG"/>
    <property type="match status" value="1"/>
</dbReference>
<evidence type="ECO:0000256" key="6">
    <source>
        <dbReference type="ARBA" id="ARBA00022960"/>
    </source>
</evidence>
<keyword evidence="6 12" id="KW-0133">Cell shape</keyword>
<feature type="transmembrane region" description="Helical" evidence="12">
    <location>
        <begin position="234"/>
        <end position="256"/>
    </location>
</feature>
<keyword evidence="10 12" id="KW-0131">Cell cycle</keyword>
<evidence type="ECO:0000256" key="2">
    <source>
        <dbReference type="ARBA" id="ARBA00005583"/>
    </source>
</evidence>
<dbReference type="InterPro" id="IPR000715">
    <property type="entry name" value="Glycosyl_transferase_4"/>
</dbReference>
<evidence type="ECO:0000256" key="3">
    <source>
        <dbReference type="ARBA" id="ARBA00022618"/>
    </source>
</evidence>
<dbReference type="Pfam" id="PF10555">
    <property type="entry name" value="MraY_sig1"/>
    <property type="match status" value="1"/>
</dbReference>
<keyword evidence="4 12" id="KW-0808">Transferase</keyword>
<evidence type="ECO:0000256" key="11">
    <source>
        <dbReference type="ARBA" id="ARBA00023316"/>
    </source>
</evidence>
<comment type="subcellular location">
    <subcellularLocation>
        <location evidence="12">Cell membrane</location>
        <topology evidence="12">Multi-pass membrane protein</topology>
    </subcellularLocation>
    <subcellularLocation>
        <location evidence="1">Membrane</location>
        <topology evidence="1">Multi-pass membrane protein</topology>
    </subcellularLocation>
</comment>
<protein>
    <recommendedName>
        <fullName evidence="12 13">Phospho-N-acetylmuramoyl-pentapeptide-transferase</fullName>
        <ecNumber evidence="12 13">2.7.8.13</ecNumber>
    </recommendedName>
    <alternativeName>
        <fullName evidence="12">UDP-MurNAc-pentapeptide phosphotransferase</fullName>
    </alternativeName>
</protein>
<dbReference type="CDD" id="cd06852">
    <property type="entry name" value="GT_MraY"/>
    <property type="match status" value="1"/>
</dbReference>
<keyword evidence="11 12" id="KW-0961">Cell wall biogenesis/degradation</keyword>
<feature type="transmembrane region" description="Helical" evidence="12">
    <location>
        <begin position="404"/>
        <end position="423"/>
    </location>
</feature>
<feature type="transmembrane region" description="Helical" evidence="12">
    <location>
        <begin position="355"/>
        <end position="376"/>
    </location>
</feature>
<evidence type="ECO:0000256" key="9">
    <source>
        <dbReference type="ARBA" id="ARBA00023136"/>
    </source>
</evidence>
<dbReference type="EC" id="2.7.8.13" evidence="12 13"/>
<keyword evidence="5 12" id="KW-0812">Transmembrane</keyword>
<gene>
    <name evidence="12 14" type="primary">mraY</name>
    <name evidence="14" type="ORF">ACERK3_09615</name>
</gene>
<comment type="catalytic activity">
    <reaction evidence="12">
        <text>UDP-N-acetyl-alpha-D-muramoyl-L-alanyl-gamma-D-glutamyl-meso-2,6-diaminopimeloyl-D-alanyl-D-alanine + di-trans,octa-cis-undecaprenyl phosphate = di-trans,octa-cis-undecaprenyl diphospho-N-acetyl-alpha-D-muramoyl-L-alanyl-D-glutamyl-meso-2,6-diaminopimeloyl-D-alanyl-D-alanine + UMP</text>
        <dbReference type="Rhea" id="RHEA:28386"/>
        <dbReference type="ChEBI" id="CHEBI:57865"/>
        <dbReference type="ChEBI" id="CHEBI:60392"/>
        <dbReference type="ChEBI" id="CHEBI:61386"/>
        <dbReference type="ChEBI" id="CHEBI:61387"/>
        <dbReference type="EC" id="2.7.8.13"/>
    </reaction>
</comment>
<feature type="transmembrane region" description="Helical" evidence="12">
    <location>
        <begin position="30"/>
        <end position="48"/>
    </location>
</feature>
<dbReference type="NCBIfam" id="TIGR00445">
    <property type="entry name" value="mraY"/>
    <property type="match status" value="1"/>
</dbReference>
<dbReference type="PROSITE" id="PS01348">
    <property type="entry name" value="MRAY_2"/>
    <property type="match status" value="1"/>
</dbReference>
<feature type="transmembrane region" description="Helical" evidence="12">
    <location>
        <begin position="106"/>
        <end position="127"/>
    </location>
</feature>
<dbReference type="RefSeq" id="WP_425345478.1">
    <property type="nucleotide sequence ID" value="NZ_JBGUBD010000005.1"/>
</dbReference>
<keyword evidence="12" id="KW-1003">Cell membrane</keyword>
<accession>A0ABV4U5E2</accession>
<feature type="transmembrane region" description="Helical" evidence="12">
    <location>
        <begin position="148"/>
        <end position="166"/>
    </location>
</feature>
<comment type="cofactor">
    <cofactor evidence="12">
        <name>Mg(2+)</name>
        <dbReference type="ChEBI" id="CHEBI:18420"/>
    </cofactor>
</comment>
<evidence type="ECO:0000256" key="7">
    <source>
        <dbReference type="ARBA" id="ARBA00022984"/>
    </source>
</evidence>
<comment type="similarity">
    <text evidence="2 12">Belongs to the glycosyltransferase 4 family. MraY subfamily.</text>
</comment>
<name>A0ABV4U5E2_9BACT</name>
<evidence type="ECO:0000313" key="15">
    <source>
        <dbReference type="Proteomes" id="UP001575105"/>
    </source>
</evidence>
<organism evidence="14 15">
    <name type="scientific">Natronomicrosphaera hydrolytica</name>
    <dbReference type="NCBI Taxonomy" id="3242702"/>
    <lineage>
        <taxon>Bacteria</taxon>
        <taxon>Pseudomonadati</taxon>
        <taxon>Planctomycetota</taxon>
        <taxon>Phycisphaerae</taxon>
        <taxon>Phycisphaerales</taxon>
        <taxon>Phycisphaeraceae</taxon>
        <taxon>Natronomicrosphaera</taxon>
    </lineage>
</organism>
<dbReference type="Pfam" id="PF00953">
    <property type="entry name" value="Glycos_transf_4"/>
    <property type="match status" value="1"/>
</dbReference>
<keyword evidence="12" id="KW-0460">Magnesium</keyword>
<reference evidence="14 15" key="1">
    <citation type="submission" date="2024-08" db="EMBL/GenBank/DDBJ databases">
        <title>Whole-genome sequencing of halo(alkali)philic microorganisms from hypersaline lakes.</title>
        <authorList>
            <person name="Sorokin D.Y."/>
            <person name="Merkel A.Y."/>
            <person name="Messina E."/>
            <person name="Yakimov M."/>
        </authorList>
    </citation>
    <scope>NUCLEOTIDE SEQUENCE [LARGE SCALE GENOMIC DNA]</scope>
    <source>
        <strain evidence="14 15">AB-hyl4</strain>
    </source>
</reference>
<comment type="caution">
    <text evidence="14">The sequence shown here is derived from an EMBL/GenBank/DDBJ whole genome shotgun (WGS) entry which is preliminary data.</text>
</comment>
<keyword evidence="12" id="KW-0479">Metal-binding</keyword>